<name>A0AAV7K0K4_9METZ</name>
<dbReference type="AlphaFoldDB" id="A0AAV7K0K4"/>
<feature type="transmembrane region" description="Helical" evidence="7">
    <location>
        <begin position="112"/>
        <end position="144"/>
    </location>
</feature>
<feature type="transmembrane region" description="Helical" evidence="7">
    <location>
        <begin position="82"/>
        <end position="100"/>
    </location>
</feature>
<evidence type="ECO:0000256" key="4">
    <source>
        <dbReference type="ARBA" id="ARBA00022989"/>
    </source>
</evidence>
<accession>A0AAV7K0K4</accession>
<comment type="similarity">
    <text evidence="2">Belongs to the synaptogyrin family.</text>
</comment>
<gene>
    <name evidence="9" type="ORF">LOD99_1011</name>
</gene>
<protein>
    <submittedName>
        <fullName evidence="9">Synaptogyrin-2-like</fullName>
    </submittedName>
</protein>
<evidence type="ECO:0000256" key="6">
    <source>
        <dbReference type="PROSITE-ProRule" id="PRU00581"/>
    </source>
</evidence>
<dbReference type="GO" id="GO:0016020">
    <property type="term" value="C:membrane"/>
    <property type="evidence" value="ECO:0007669"/>
    <property type="project" value="UniProtKB-SubCell"/>
</dbReference>
<evidence type="ECO:0000256" key="7">
    <source>
        <dbReference type="SAM" id="Phobius"/>
    </source>
</evidence>
<dbReference type="InterPro" id="IPR016579">
    <property type="entry name" value="Synaptogyrin"/>
</dbReference>
<dbReference type="PANTHER" id="PTHR10838">
    <property type="entry name" value="SYNAPTOGYRIN"/>
    <property type="match status" value="1"/>
</dbReference>
<dbReference type="EMBL" id="JAKMXF010000222">
    <property type="protein sequence ID" value="KAI6654615.1"/>
    <property type="molecule type" value="Genomic_DNA"/>
</dbReference>
<evidence type="ECO:0000313" key="10">
    <source>
        <dbReference type="Proteomes" id="UP001165289"/>
    </source>
</evidence>
<dbReference type="PANTHER" id="PTHR10838:SF20">
    <property type="entry name" value="SYNAPTOGYRIN"/>
    <property type="match status" value="1"/>
</dbReference>
<keyword evidence="3 6" id="KW-0812">Transmembrane</keyword>
<evidence type="ECO:0000256" key="5">
    <source>
        <dbReference type="ARBA" id="ARBA00023136"/>
    </source>
</evidence>
<dbReference type="Proteomes" id="UP001165289">
    <property type="component" value="Unassembled WGS sequence"/>
</dbReference>
<comment type="caution">
    <text evidence="9">The sequence shown here is derived from an EMBL/GenBank/DDBJ whole genome shotgun (WGS) entry which is preliminary data.</text>
</comment>
<feature type="domain" description="MARVEL" evidence="8">
    <location>
        <begin position="39"/>
        <end position="190"/>
    </location>
</feature>
<evidence type="ECO:0000256" key="2">
    <source>
        <dbReference type="ARBA" id="ARBA00010252"/>
    </source>
</evidence>
<evidence type="ECO:0000256" key="3">
    <source>
        <dbReference type="ARBA" id="ARBA00022692"/>
    </source>
</evidence>
<comment type="subcellular location">
    <subcellularLocation>
        <location evidence="1">Membrane</location>
        <topology evidence="1">Multi-pass membrane protein</topology>
    </subcellularLocation>
</comment>
<feature type="transmembrane region" description="Helical" evidence="7">
    <location>
        <begin position="45"/>
        <end position="62"/>
    </location>
</feature>
<dbReference type="Pfam" id="PF01284">
    <property type="entry name" value="MARVEL"/>
    <property type="match status" value="1"/>
</dbReference>
<evidence type="ECO:0000259" key="8">
    <source>
        <dbReference type="PROSITE" id="PS51225"/>
    </source>
</evidence>
<evidence type="ECO:0000256" key="1">
    <source>
        <dbReference type="ARBA" id="ARBA00004141"/>
    </source>
</evidence>
<proteinExistence type="inferred from homology"/>
<dbReference type="PROSITE" id="PS51225">
    <property type="entry name" value="MARVEL"/>
    <property type="match status" value="1"/>
</dbReference>
<evidence type="ECO:0000313" key="9">
    <source>
        <dbReference type="EMBL" id="KAI6654615.1"/>
    </source>
</evidence>
<feature type="transmembrane region" description="Helical" evidence="7">
    <location>
        <begin position="164"/>
        <end position="187"/>
    </location>
</feature>
<dbReference type="InterPro" id="IPR008253">
    <property type="entry name" value="Marvel"/>
</dbReference>
<organism evidence="9 10">
    <name type="scientific">Oopsacas minuta</name>
    <dbReference type="NCBI Taxonomy" id="111878"/>
    <lineage>
        <taxon>Eukaryota</taxon>
        <taxon>Metazoa</taxon>
        <taxon>Porifera</taxon>
        <taxon>Hexactinellida</taxon>
        <taxon>Hexasterophora</taxon>
        <taxon>Lyssacinosida</taxon>
        <taxon>Leucopsacidae</taxon>
        <taxon>Oopsacas</taxon>
    </lineage>
</organism>
<sequence>MDTNGHYGVYGQFNTPKLGMDDIFADIHRMDVTALFRAYLYKVEIYVRLVAILFSIIVFGCIADKAYEPGWCVMNNSAACDYGIVVGVIALLSNVILVLIDLSMELIIHLTLYRIIAAGMLVFNLLWGFNWFVVFCFMANQWSLSPKYLYYEHFKQGVPIVNNVQAAITFALFSFTIYLIIIVLGIMRLLRGPGNILELTFYHNLWKKAMYSNLERRVIDSETNYHTPIVSRLEGSFRNEFDETL</sequence>
<reference evidence="9 10" key="1">
    <citation type="journal article" date="2023" name="BMC Biol.">
        <title>The compact genome of the sponge Oopsacas minuta (Hexactinellida) is lacking key metazoan core genes.</title>
        <authorList>
            <person name="Santini S."/>
            <person name="Schenkelaars Q."/>
            <person name="Jourda C."/>
            <person name="Duchesne M."/>
            <person name="Belahbib H."/>
            <person name="Rocher C."/>
            <person name="Selva M."/>
            <person name="Riesgo A."/>
            <person name="Vervoort M."/>
            <person name="Leys S.P."/>
            <person name="Kodjabachian L."/>
            <person name="Le Bivic A."/>
            <person name="Borchiellini C."/>
            <person name="Claverie J.M."/>
            <person name="Renard E."/>
        </authorList>
    </citation>
    <scope>NUCLEOTIDE SEQUENCE [LARGE SCALE GENOMIC DNA]</scope>
    <source>
        <strain evidence="9">SPO-2</strain>
    </source>
</reference>
<keyword evidence="4 7" id="KW-1133">Transmembrane helix</keyword>
<keyword evidence="10" id="KW-1185">Reference proteome</keyword>
<keyword evidence="5 6" id="KW-0472">Membrane</keyword>